<dbReference type="InterPro" id="IPR004107">
    <property type="entry name" value="Integrase_SAM-like_N"/>
</dbReference>
<gene>
    <name evidence="11" type="ORF">UFOPK1824_01014</name>
    <name evidence="12" type="ORF">UFOPK2340_00247</name>
    <name evidence="13" type="ORF">UFOPK2850_00836</name>
    <name evidence="14" type="ORF">UFOPK3027_01118</name>
    <name evidence="15" type="ORF">UFOPK3256_00698</name>
    <name evidence="16" type="ORF">UFOPK3827_00944</name>
    <name evidence="17" type="ORF">UFOPK3982_00984</name>
    <name evidence="18" type="ORF">UFOPK4120_00903</name>
    <name evidence="19" type="ORF">UFOPK4404_00765</name>
</gene>
<dbReference type="EMBL" id="CAFAAN010000009">
    <property type="protein sequence ID" value="CAB4808078.1"/>
    <property type="molecule type" value="Genomic_DNA"/>
</dbReference>
<dbReference type="NCBIfam" id="NF001399">
    <property type="entry name" value="PRK00283.1"/>
    <property type="match status" value="1"/>
</dbReference>
<dbReference type="PANTHER" id="PTHR30349:SF77">
    <property type="entry name" value="TYROSINE RECOMBINASE XERC"/>
    <property type="match status" value="1"/>
</dbReference>
<evidence type="ECO:0000313" key="13">
    <source>
        <dbReference type="EMBL" id="CAB4756918.1"/>
    </source>
</evidence>
<dbReference type="EMBL" id="CAFBQY010000007">
    <property type="protein sequence ID" value="CAB5072800.1"/>
    <property type="molecule type" value="Genomic_DNA"/>
</dbReference>
<feature type="domain" description="Tyr recombinase" evidence="9">
    <location>
        <begin position="111"/>
        <end position="299"/>
    </location>
</feature>
<dbReference type="PANTHER" id="PTHR30349">
    <property type="entry name" value="PHAGE INTEGRASE-RELATED"/>
    <property type="match status" value="1"/>
</dbReference>
<evidence type="ECO:0000313" key="11">
    <source>
        <dbReference type="EMBL" id="CAB4605297.1"/>
    </source>
</evidence>
<evidence type="ECO:0000313" key="17">
    <source>
        <dbReference type="EMBL" id="CAB4988390.1"/>
    </source>
</evidence>
<evidence type="ECO:0000259" key="10">
    <source>
        <dbReference type="PROSITE" id="PS51900"/>
    </source>
</evidence>
<comment type="subcellular location">
    <subcellularLocation>
        <location evidence="1">Cytoplasm</location>
    </subcellularLocation>
</comment>
<protein>
    <submittedName>
        <fullName evidence="12">Unannotated protein</fullName>
    </submittedName>
</protein>
<dbReference type="EMBL" id="CAFAZW010000007">
    <property type="protein sequence ID" value="CAB4841828.1"/>
    <property type="molecule type" value="Genomic_DNA"/>
</dbReference>
<evidence type="ECO:0000313" key="18">
    <source>
        <dbReference type="EMBL" id="CAB5021856.1"/>
    </source>
</evidence>
<evidence type="ECO:0000256" key="2">
    <source>
        <dbReference type="ARBA" id="ARBA00022490"/>
    </source>
</evidence>
<evidence type="ECO:0000313" key="14">
    <source>
        <dbReference type="EMBL" id="CAB4808078.1"/>
    </source>
</evidence>
<dbReference type="InterPro" id="IPR023009">
    <property type="entry name" value="Tyrosine_recombinase_XerC/XerD"/>
</dbReference>
<feature type="domain" description="Core-binding (CB)" evidence="10">
    <location>
        <begin position="4"/>
        <end position="90"/>
    </location>
</feature>
<evidence type="ECO:0000256" key="3">
    <source>
        <dbReference type="ARBA" id="ARBA00022618"/>
    </source>
</evidence>
<evidence type="ECO:0000256" key="8">
    <source>
        <dbReference type="ARBA" id="ARBA00023306"/>
    </source>
</evidence>
<dbReference type="EMBL" id="CAEZUM010000075">
    <property type="protein sequence ID" value="CAB4605297.1"/>
    <property type="molecule type" value="Genomic_DNA"/>
</dbReference>
<evidence type="ECO:0000256" key="4">
    <source>
        <dbReference type="ARBA" id="ARBA00022829"/>
    </source>
</evidence>
<evidence type="ECO:0000313" key="15">
    <source>
        <dbReference type="EMBL" id="CAB4841828.1"/>
    </source>
</evidence>
<dbReference type="GO" id="GO:0015074">
    <property type="term" value="P:DNA integration"/>
    <property type="evidence" value="ECO:0007669"/>
    <property type="project" value="UniProtKB-KW"/>
</dbReference>
<dbReference type="CDD" id="cd00798">
    <property type="entry name" value="INT_XerDC_C"/>
    <property type="match status" value="1"/>
</dbReference>
<evidence type="ECO:0000313" key="19">
    <source>
        <dbReference type="EMBL" id="CAB5072800.1"/>
    </source>
</evidence>
<dbReference type="GO" id="GO:0051301">
    <property type="term" value="P:cell division"/>
    <property type="evidence" value="ECO:0007669"/>
    <property type="project" value="UniProtKB-KW"/>
</dbReference>
<dbReference type="Pfam" id="PF00589">
    <property type="entry name" value="Phage_integrase"/>
    <property type="match status" value="1"/>
</dbReference>
<dbReference type="EMBL" id="CAEZXC010000009">
    <property type="protein sequence ID" value="CAB4668188.1"/>
    <property type="molecule type" value="Genomic_DNA"/>
</dbReference>
<evidence type="ECO:0000259" key="9">
    <source>
        <dbReference type="PROSITE" id="PS51898"/>
    </source>
</evidence>
<dbReference type="Gene3D" id="1.10.443.10">
    <property type="entry name" value="Intergrase catalytic core"/>
    <property type="match status" value="1"/>
</dbReference>
<name>A0A6J6M5A0_9ZZZZ</name>
<dbReference type="EMBL" id="CAFBPO010000009">
    <property type="protein sequence ID" value="CAB5021856.1"/>
    <property type="molecule type" value="Genomic_DNA"/>
</dbReference>
<dbReference type="EMBL" id="CAFBOO010000007">
    <property type="protein sequence ID" value="CAB4988390.1"/>
    <property type="molecule type" value="Genomic_DNA"/>
</dbReference>
<sequence>MTSVALSDIRSAFERYLEAERNLSVHTVRAYMGDLDSFFDHLTKLDVNDFATLELSHIRSWLANQQIKGGARTTMSRRATSIRLFTKWVTKKGYLTKDVGATLATPKGARTLPDVLSVADASTAMDSMATRVAEEDDPISKRDCAMLEILYASGARVSELCGLDLEDIDYQRQTIRVLGKGNKERTIPIGNPAMRALENWLKNGRAALAGEKSMRAVFLGSRGKRIDQRTVRTVVYHALEALEGAQRMGPHALRHSAATHLLEGGADLRTVQEILGHASLATTQIYTHVSTERLQKAFKQAHPRAEKQD</sequence>
<keyword evidence="6" id="KW-0238">DNA-binding</keyword>
<dbReference type="InterPro" id="IPR002104">
    <property type="entry name" value="Integrase_catalytic"/>
</dbReference>
<dbReference type="EMBL" id="CAFBNM010000008">
    <property type="protein sequence ID" value="CAB4956772.1"/>
    <property type="molecule type" value="Genomic_DNA"/>
</dbReference>
<keyword evidence="5" id="KW-0229">DNA integration</keyword>
<proteinExistence type="inferred from homology"/>
<evidence type="ECO:0000256" key="1">
    <source>
        <dbReference type="ARBA" id="ARBA00004496"/>
    </source>
</evidence>
<dbReference type="GO" id="GO:0006310">
    <property type="term" value="P:DNA recombination"/>
    <property type="evidence" value="ECO:0007669"/>
    <property type="project" value="UniProtKB-KW"/>
</dbReference>
<organism evidence="12">
    <name type="scientific">freshwater metagenome</name>
    <dbReference type="NCBI Taxonomy" id="449393"/>
    <lineage>
        <taxon>unclassified sequences</taxon>
        <taxon>metagenomes</taxon>
        <taxon>ecological metagenomes</taxon>
    </lineage>
</organism>
<dbReference type="InterPro" id="IPR050090">
    <property type="entry name" value="Tyrosine_recombinase_XerCD"/>
</dbReference>
<evidence type="ECO:0000313" key="16">
    <source>
        <dbReference type="EMBL" id="CAB4956772.1"/>
    </source>
</evidence>
<keyword evidence="3" id="KW-0132">Cell division</keyword>
<dbReference type="AlphaFoldDB" id="A0A6J6M5A0"/>
<dbReference type="HAMAP" id="MF_01808">
    <property type="entry name" value="Recomb_XerC_XerD"/>
    <property type="match status" value="1"/>
</dbReference>
<evidence type="ECO:0000313" key="12">
    <source>
        <dbReference type="EMBL" id="CAB4668188.1"/>
    </source>
</evidence>
<dbReference type="InterPro" id="IPR010998">
    <property type="entry name" value="Integrase_recombinase_N"/>
</dbReference>
<dbReference type="GO" id="GO:0003677">
    <property type="term" value="F:DNA binding"/>
    <property type="evidence" value="ECO:0007669"/>
    <property type="project" value="UniProtKB-KW"/>
</dbReference>
<keyword evidence="4" id="KW-0159">Chromosome partition</keyword>
<dbReference type="Gene3D" id="1.10.150.130">
    <property type="match status" value="1"/>
</dbReference>
<keyword evidence="7" id="KW-0233">DNA recombination</keyword>
<dbReference type="Pfam" id="PF02899">
    <property type="entry name" value="Phage_int_SAM_1"/>
    <property type="match status" value="1"/>
</dbReference>
<dbReference type="PROSITE" id="PS51900">
    <property type="entry name" value="CB"/>
    <property type="match status" value="1"/>
</dbReference>
<evidence type="ECO:0000256" key="7">
    <source>
        <dbReference type="ARBA" id="ARBA00023172"/>
    </source>
</evidence>
<dbReference type="InterPro" id="IPR013762">
    <property type="entry name" value="Integrase-like_cat_sf"/>
</dbReference>
<reference evidence="12" key="1">
    <citation type="submission" date="2020-05" db="EMBL/GenBank/DDBJ databases">
        <authorList>
            <person name="Chiriac C."/>
            <person name="Salcher M."/>
            <person name="Ghai R."/>
            <person name="Kavagutti S V."/>
        </authorList>
    </citation>
    <scope>NUCLEOTIDE SEQUENCE</scope>
</reference>
<keyword evidence="2" id="KW-0963">Cytoplasm</keyword>
<accession>A0A6J6M5A0</accession>
<dbReference type="GO" id="GO:0007059">
    <property type="term" value="P:chromosome segregation"/>
    <property type="evidence" value="ECO:0007669"/>
    <property type="project" value="UniProtKB-KW"/>
</dbReference>
<evidence type="ECO:0000256" key="5">
    <source>
        <dbReference type="ARBA" id="ARBA00022908"/>
    </source>
</evidence>
<dbReference type="EMBL" id="CAEZZH010000008">
    <property type="protein sequence ID" value="CAB4756918.1"/>
    <property type="molecule type" value="Genomic_DNA"/>
</dbReference>
<dbReference type="GO" id="GO:0005737">
    <property type="term" value="C:cytoplasm"/>
    <property type="evidence" value="ECO:0007669"/>
    <property type="project" value="UniProtKB-SubCell"/>
</dbReference>
<dbReference type="PROSITE" id="PS51898">
    <property type="entry name" value="TYR_RECOMBINASE"/>
    <property type="match status" value="1"/>
</dbReference>
<dbReference type="InterPro" id="IPR044068">
    <property type="entry name" value="CB"/>
</dbReference>
<keyword evidence="8" id="KW-0131">Cell cycle</keyword>
<dbReference type="SUPFAM" id="SSF56349">
    <property type="entry name" value="DNA breaking-rejoining enzymes"/>
    <property type="match status" value="1"/>
</dbReference>
<dbReference type="InterPro" id="IPR011010">
    <property type="entry name" value="DNA_brk_join_enz"/>
</dbReference>
<evidence type="ECO:0000256" key="6">
    <source>
        <dbReference type="ARBA" id="ARBA00023125"/>
    </source>
</evidence>